<comment type="caution">
    <text evidence="3">The sequence shown here is derived from an EMBL/GenBank/DDBJ whole genome shotgun (WGS) entry which is preliminary data.</text>
</comment>
<accession>A0A399INI1</accession>
<reference evidence="3 4" key="1">
    <citation type="submission" date="2018-08" db="EMBL/GenBank/DDBJ databases">
        <title>Genome of Clostridium chromiireducens C1, DSM12136.</title>
        <authorList>
            <person name="Xing M."/>
            <person name="Wei Y."/>
            <person name="Ang E.L."/>
            <person name="Zhao H."/>
            <person name="Zhang Y."/>
        </authorList>
    </citation>
    <scope>NUCLEOTIDE SEQUENCE [LARGE SCALE GENOMIC DNA]</scope>
    <source>
        <strain evidence="3 4">C1</strain>
    </source>
</reference>
<dbReference type="InterPro" id="IPR032782">
    <property type="entry name" value="KhpB_N"/>
</dbReference>
<dbReference type="InterPro" id="IPR046866">
    <property type="entry name" value="FapA_N"/>
</dbReference>
<dbReference type="PANTHER" id="PTHR38032">
    <property type="entry name" value="POLYMERASE-RELATED"/>
    <property type="match status" value="1"/>
</dbReference>
<evidence type="ECO:0000313" key="3">
    <source>
        <dbReference type="EMBL" id="RII34501.1"/>
    </source>
</evidence>
<evidence type="ECO:0000313" key="4">
    <source>
        <dbReference type="Proteomes" id="UP000265930"/>
    </source>
</evidence>
<organism evidence="3 4">
    <name type="scientific">Clostridium chromiireducens</name>
    <dbReference type="NCBI Taxonomy" id="225345"/>
    <lineage>
        <taxon>Bacteria</taxon>
        <taxon>Bacillati</taxon>
        <taxon>Bacillota</taxon>
        <taxon>Clostridia</taxon>
        <taxon>Eubacteriales</taxon>
        <taxon>Clostridiaceae</taxon>
        <taxon>Clostridium</taxon>
    </lineage>
</organism>
<keyword evidence="1" id="KW-0175">Coiled coil</keyword>
<protein>
    <submittedName>
        <fullName evidence="3">DUF342 domain-containing protein</fullName>
    </submittedName>
</protein>
<name>A0A399INI1_9CLOT</name>
<proteinExistence type="predicted"/>
<feature type="domain" description="RNA-binding protein KhpB N-terminal" evidence="2">
    <location>
        <begin position="4"/>
        <end position="51"/>
    </location>
</feature>
<dbReference type="Pfam" id="PF03961">
    <property type="entry name" value="FapA"/>
    <property type="match status" value="1"/>
</dbReference>
<dbReference type="InterPro" id="IPR005646">
    <property type="entry name" value="FapA"/>
</dbReference>
<dbReference type="InterPro" id="IPR046865">
    <property type="entry name" value="FapA_b_solenoid"/>
</dbReference>
<feature type="coiled-coil region" evidence="1">
    <location>
        <begin position="425"/>
        <end position="452"/>
    </location>
</feature>
<dbReference type="Proteomes" id="UP000265930">
    <property type="component" value="Unassembled WGS sequence"/>
</dbReference>
<gene>
    <name evidence="3" type="ORF">D2A34_15285</name>
</gene>
<dbReference type="PANTHER" id="PTHR38032:SF1">
    <property type="entry name" value="RNA-BINDING PROTEIN KHPB N-TERMINAL DOMAIN-CONTAINING PROTEIN"/>
    <property type="match status" value="1"/>
</dbReference>
<dbReference type="Pfam" id="PF20250">
    <property type="entry name" value="FapA_N"/>
    <property type="match status" value="1"/>
</dbReference>
<evidence type="ECO:0000259" key="2">
    <source>
        <dbReference type="SMART" id="SM01245"/>
    </source>
</evidence>
<dbReference type="Pfam" id="PF14804">
    <property type="entry name" value="Jag_N"/>
    <property type="match status" value="1"/>
</dbReference>
<dbReference type="AlphaFoldDB" id="A0A399INI1"/>
<dbReference type="EMBL" id="QXDJ01000003">
    <property type="protein sequence ID" value="RII34501.1"/>
    <property type="molecule type" value="Genomic_DNA"/>
</dbReference>
<evidence type="ECO:0000256" key="1">
    <source>
        <dbReference type="SAM" id="Coils"/>
    </source>
</evidence>
<dbReference type="SMART" id="SM01245">
    <property type="entry name" value="Jag_N"/>
    <property type="match status" value="1"/>
</dbReference>
<sequence>MSLIYSGKSLDECLDNASKELNLLKEEIKYKIIKEKHSLISKKFEIQVEEFQLDSSNFKSSFKGDIKTNNKEHNSILDNQLIRSSVENGAKVESGKIIVTDNDLGEITIKSCDNIKLYINGELCNEKRAYKVTQFDKISYKGVKTEASKNVKITISKDKMEAYICIEYIPEYIYKLKDKPNLMNLALKAMKIQGELPVKYTGTEIKEILRQNKVTEGIIYKSLIEACAAGINENVLIAKGVPAIDDIPSEIKILFDLGEKKIIDESSNEKIDYRNLYSISNIEEGQVLAEIIPGETGKDGKNVISEILKRKIIKSKPIRIGEGCRIEGNNIIATRTGRPSSKNGVLSVNNIYKIKDVDMKSGNINFIGDVNIIGNVKENMTVKSGNSLYIEKSVDISKIIAGGEINIKGNAINSTILTGQIDMEKKMYLEQLNEYKENIIQLINAVEKLNESSNSTKKISELVKILIENRYKNIPKLSLGIITHSICNDSEKSELVEFIRSKIMGLNISKIESIRDLNKFKELIENEIDFLEDDMIIHADIYVGYCQDCLVKSTGNIIITGKGQYVSNLIALKDIVFMREDSVARGGVLSARGNIKLGLVGSPSGVVTKLEVLPTGIITAKVAYNNTVFYFGKKSKILDVSGKNVKAYMDRDGEIIIEKFVL</sequence>
<dbReference type="RefSeq" id="WP_119367208.1">
    <property type="nucleotide sequence ID" value="NZ_QXDJ01000003.1"/>
</dbReference>